<reference evidence="5" key="1">
    <citation type="journal article" date="2019" name="Int. J. Syst. Evol. Microbiol.">
        <title>The Global Catalogue of Microorganisms (GCM) 10K type strain sequencing project: providing services to taxonomists for standard genome sequencing and annotation.</title>
        <authorList>
            <consortium name="The Broad Institute Genomics Platform"/>
            <consortium name="The Broad Institute Genome Sequencing Center for Infectious Disease"/>
            <person name="Wu L."/>
            <person name="Ma J."/>
        </authorList>
    </citation>
    <scope>NUCLEOTIDE SEQUENCE [LARGE SCALE GENOMIC DNA]</scope>
    <source>
        <strain evidence="5">JCM 17137</strain>
    </source>
</reference>
<dbReference type="InterPro" id="IPR016035">
    <property type="entry name" value="Acyl_Trfase/lysoPLipase"/>
</dbReference>
<evidence type="ECO:0000256" key="2">
    <source>
        <dbReference type="ARBA" id="ARBA00022553"/>
    </source>
</evidence>
<protein>
    <recommendedName>
        <fullName evidence="3">Malonyl-CoA:ACP transacylase (MAT) domain-containing protein</fullName>
    </recommendedName>
</protein>
<dbReference type="InterPro" id="IPR050091">
    <property type="entry name" value="PKS_NRPS_Biosynth_Enz"/>
</dbReference>
<name>A0ABP7G5S2_9ACTN</name>
<accession>A0ABP7G5S2</accession>
<evidence type="ECO:0000313" key="4">
    <source>
        <dbReference type="EMBL" id="GAA3755906.1"/>
    </source>
</evidence>
<dbReference type="PANTHER" id="PTHR43775:SF37">
    <property type="entry name" value="SI:DKEY-61P9.11"/>
    <property type="match status" value="1"/>
</dbReference>
<evidence type="ECO:0000313" key="5">
    <source>
        <dbReference type="Proteomes" id="UP001500908"/>
    </source>
</evidence>
<comment type="caution">
    <text evidence="4">The sequence shown here is derived from an EMBL/GenBank/DDBJ whole genome shotgun (WGS) entry which is preliminary data.</text>
</comment>
<proteinExistence type="predicted"/>
<gene>
    <name evidence="4" type="ORF">GCM10022402_38020</name>
</gene>
<dbReference type="EMBL" id="BAABDD010000022">
    <property type="protein sequence ID" value="GAA3755906.1"/>
    <property type="molecule type" value="Genomic_DNA"/>
</dbReference>
<dbReference type="InterPro" id="IPR014043">
    <property type="entry name" value="Acyl_transferase_dom"/>
</dbReference>
<dbReference type="Gene3D" id="3.40.366.10">
    <property type="entry name" value="Malonyl-Coenzyme A Acyl Carrier Protein, domain 2"/>
    <property type="match status" value="1"/>
</dbReference>
<feature type="domain" description="Malonyl-CoA:ACP transacylase (MAT)" evidence="3">
    <location>
        <begin position="1"/>
        <end position="285"/>
    </location>
</feature>
<dbReference type="Proteomes" id="UP001500908">
    <property type="component" value="Unassembled WGS sequence"/>
</dbReference>
<dbReference type="SUPFAM" id="SSF52151">
    <property type="entry name" value="FabD/lysophospholipase-like"/>
    <property type="match status" value="1"/>
</dbReference>
<dbReference type="SMART" id="SM00827">
    <property type="entry name" value="PKS_AT"/>
    <property type="match status" value="1"/>
</dbReference>
<dbReference type="InterPro" id="IPR016036">
    <property type="entry name" value="Malonyl_transacylase_ACP-bd"/>
</dbReference>
<keyword evidence="2" id="KW-0597">Phosphoprotein</keyword>
<dbReference type="SUPFAM" id="SSF55048">
    <property type="entry name" value="Probable ACP-binding domain of malonyl-CoA ACP transacylase"/>
    <property type="match status" value="1"/>
</dbReference>
<dbReference type="InterPro" id="IPR001227">
    <property type="entry name" value="Ac_transferase_dom_sf"/>
</dbReference>
<evidence type="ECO:0000259" key="3">
    <source>
        <dbReference type="SMART" id="SM00827"/>
    </source>
</evidence>
<dbReference type="Gene3D" id="3.30.70.250">
    <property type="entry name" value="Malonyl-CoA ACP transacylase, ACP-binding"/>
    <property type="match status" value="1"/>
</dbReference>
<evidence type="ECO:0000256" key="1">
    <source>
        <dbReference type="ARBA" id="ARBA00022450"/>
    </source>
</evidence>
<sequence length="292" mass="31265">MATDLYAHDSSFAATVDTVLDLFDDAELRADWLSERPRVPIGDVTRAQPLLFTMDYALARLVLDRGVRPAALLGHSVGELVAAVLAEVFSLQDAVAIMRDRVRRLADGPRGGTLTVAAGVQEIRPILGKHPEVAIAAVNAPRQTAIAGLDTPLRAAEAELRAAGFTVLPVAARTAFHSPALAPLLEGLSPYESCARGDPRIPLWSSATTHPLDAAAVRDDAMWARQPMAPVLFWAALDRLVTTNGPVHLVDVGPGQGLATVARRHPDVQRGHSTVTALLPARRGVRVRRLTR</sequence>
<keyword evidence="1" id="KW-0596">Phosphopantetheine</keyword>
<dbReference type="PANTHER" id="PTHR43775">
    <property type="entry name" value="FATTY ACID SYNTHASE"/>
    <property type="match status" value="1"/>
</dbReference>
<keyword evidence="5" id="KW-1185">Reference proteome</keyword>
<organism evidence="4 5">
    <name type="scientific">Salinactinospora qingdaonensis</name>
    <dbReference type="NCBI Taxonomy" id="702744"/>
    <lineage>
        <taxon>Bacteria</taxon>
        <taxon>Bacillati</taxon>
        <taxon>Actinomycetota</taxon>
        <taxon>Actinomycetes</taxon>
        <taxon>Streptosporangiales</taxon>
        <taxon>Nocardiopsidaceae</taxon>
        <taxon>Salinactinospora</taxon>
    </lineage>
</organism>
<dbReference type="Pfam" id="PF00698">
    <property type="entry name" value="Acyl_transf_1"/>
    <property type="match status" value="1"/>
</dbReference>